<feature type="compositionally biased region" description="Low complexity" evidence="6">
    <location>
        <begin position="513"/>
        <end position="523"/>
    </location>
</feature>
<feature type="transmembrane region" description="Helical" evidence="7">
    <location>
        <begin position="179"/>
        <end position="205"/>
    </location>
</feature>
<accession>A0ABP0BH72</accession>
<evidence type="ECO:0000256" key="6">
    <source>
        <dbReference type="SAM" id="MobiDB-lite"/>
    </source>
</evidence>
<feature type="compositionally biased region" description="Low complexity" evidence="6">
    <location>
        <begin position="379"/>
        <end position="388"/>
    </location>
</feature>
<feature type="compositionally biased region" description="Polar residues" evidence="6">
    <location>
        <begin position="361"/>
        <end position="378"/>
    </location>
</feature>
<evidence type="ECO:0000256" key="7">
    <source>
        <dbReference type="SAM" id="Phobius"/>
    </source>
</evidence>
<feature type="region of interest" description="Disordered" evidence="6">
    <location>
        <begin position="1"/>
        <end position="20"/>
    </location>
</feature>
<evidence type="ECO:0000313" key="10">
    <source>
        <dbReference type="Proteomes" id="UP001642405"/>
    </source>
</evidence>
<sequence>MASSIVMAATESSVPTPEPPDNNVGPALVISSSTLMSLVVVTTVLRLLVRVRNRMVGWDDLTIACVAILSAARLGCQIAQVRHGDGRHRAYINSSDYEAANRLGWYALLLFFMAICFMKISVCLLLLRIKNERWLRWLIYGVMAGLVVTNGGVVVILLAECRPVDEYWDDIGSCWDPRVRVFSIYLAIAYQILTDLLCSCLPLVVIWKVRIPLKSKLLVCGLMSLGLFATSCGIGRAASLSLATNDFTWAFCITEIWANCELFVGTIAANLALSRSIYIYLFEDTSLLQGGNGGGANGGNGGGGLVNGGGPSSRSIHRLSLYGYHRHGLTFLNNIRLPWSWNIRSHRRNFDRYHVFRRQSSFSPSRNPGETLAYNNNTSSSSASGSRTVTMETTTTALEGGTPTSTRTKLLQKLSAPLRRIISVLAHRSSSTSISVPGTTVKGEKFRKVGKEVVGISPAGSQDGSVAIFDGVVVPRDEAGGRRGSITSTVVIVGGRSRALDRDREQVHTRNGRSISSSTTVTSQRRSSIYYHHHLSKQHPYGSGSAGKPWPASSITIAEAASASNDSGLSAGPGVIKKRTEFWISEEELGQADYDDEEQYAEGSDLGRQKADASTAAGDACGNDKANEAKRALEFVASSATASLSGRQSISDTSMTTAVDMGVERDGSSGSGGSSNSGSSIN</sequence>
<keyword evidence="10" id="KW-1185">Reference proteome</keyword>
<feature type="compositionally biased region" description="Acidic residues" evidence="6">
    <location>
        <begin position="589"/>
        <end position="600"/>
    </location>
</feature>
<keyword evidence="3 7" id="KW-1133">Transmembrane helix</keyword>
<feature type="transmembrane region" description="Helical" evidence="7">
    <location>
        <begin position="139"/>
        <end position="159"/>
    </location>
</feature>
<feature type="domain" description="Rhodopsin" evidence="8">
    <location>
        <begin position="45"/>
        <end position="277"/>
    </location>
</feature>
<evidence type="ECO:0000256" key="1">
    <source>
        <dbReference type="ARBA" id="ARBA00004141"/>
    </source>
</evidence>
<feature type="region of interest" description="Disordered" evidence="6">
    <location>
        <begin position="589"/>
        <end position="623"/>
    </location>
</feature>
<feature type="transmembrane region" description="Helical" evidence="7">
    <location>
        <begin position="61"/>
        <end position="83"/>
    </location>
</feature>
<evidence type="ECO:0000313" key="9">
    <source>
        <dbReference type="EMBL" id="CAK7218541.1"/>
    </source>
</evidence>
<organism evidence="9 10">
    <name type="scientific">Sporothrix curviconia</name>
    <dbReference type="NCBI Taxonomy" id="1260050"/>
    <lineage>
        <taxon>Eukaryota</taxon>
        <taxon>Fungi</taxon>
        <taxon>Dikarya</taxon>
        <taxon>Ascomycota</taxon>
        <taxon>Pezizomycotina</taxon>
        <taxon>Sordariomycetes</taxon>
        <taxon>Sordariomycetidae</taxon>
        <taxon>Ophiostomatales</taxon>
        <taxon>Ophiostomataceae</taxon>
        <taxon>Sporothrix</taxon>
    </lineage>
</organism>
<dbReference type="Proteomes" id="UP001642405">
    <property type="component" value="Unassembled WGS sequence"/>
</dbReference>
<comment type="subcellular location">
    <subcellularLocation>
        <location evidence="1">Membrane</location>
        <topology evidence="1">Multi-pass membrane protein</topology>
    </subcellularLocation>
</comment>
<keyword evidence="2 7" id="KW-0812">Transmembrane</keyword>
<evidence type="ECO:0000256" key="5">
    <source>
        <dbReference type="ARBA" id="ARBA00038359"/>
    </source>
</evidence>
<feature type="compositionally biased region" description="Polar residues" evidence="6">
    <location>
        <begin position="640"/>
        <end position="657"/>
    </location>
</feature>
<gene>
    <name evidence="9" type="ORF">SCUCBS95973_003523</name>
</gene>
<proteinExistence type="inferred from homology"/>
<dbReference type="PANTHER" id="PTHR33048">
    <property type="entry name" value="PTH11-LIKE INTEGRAL MEMBRANE PROTEIN (AFU_ORTHOLOGUE AFUA_5G11245)"/>
    <property type="match status" value="1"/>
</dbReference>
<dbReference type="InterPro" id="IPR052337">
    <property type="entry name" value="SAT4-like"/>
</dbReference>
<feature type="transmembrane region" description="Helical" evidence="7">
    <location>
        <begin position="103"/>
        <end position="127"/>
    </location>
</feature>
<feature type="transmembrane region" description="Helical" evidence="7">
    <location>
        <begin position="27"/>
        <end position="49"/>
    </location>
</feature>
<evidence type="ECO:0000256" key="4">
    <source>
        <dbReference type="ARBA" id="ARBA00023136"/>
    </source>
</evidence>
<dbReference type="InterPro" id="IPR049326">
    <property type="entry name" value="Rhodopsin_dom_fungi"/>
</dbReference>
<name>A0ABP0BH72_9PEZI</name>
<dbReference type="PANTHER" id="PTHR33048:SF96">
    <property type="entry name" value="INTEGRAL MEMBRANE PROTEIN"/>
    <property type="match status" value="1"/>
</dbReference>
<keyword evidence="4 7" id="KW-0472">Membrane</keyword>
<feature type="region of interest" description="Disordered" evidence="6">
    <location>
        <begin position="361"/>
        <end position="388"/>
    </location>
</feature>
<comment type="caution">
    <text evidence="9">The sequence shown here is derived from an EMBL/GenBank/DDBJ whole genome shotgun (WGS) entry which is preliminary data.</text>
</comment>
<evidence type="ECO:0000259" key="8">
    <source>
        <dbReference type="Pfam" id="PF20684"/>
    </source>
</evidence>
<feature type="region of interest" description="Disordered" evidence="6">
    <location>
        <begin position="640"/>
        <end position="682"/>
    </location>
</feature>
<dbReference type="Pfam" id="PF20684">
    <property type="entry name" value="Fung_rhodopsin"/>
    <property type="match status" value="1"/>
</dbReference>
<evidence type="ECO:0000256" key="3">
    <source>
        <dbReference type="ARBA" id="ARBA00022989"/>
    </source>
</evidence>
<evidence type="ECO:0000256" key="2">
    <source>
        <dbReference type="ARBA" id="ARBA00022692"/>
    </source>
</evidence>
<feature type="region of interest" description="Disordered" evidence="6">
    <location>
        <begin position="501"/>
        <end position="523"/>
    </location>
</feature>
<reference evidence="9 10" key="1">
    <citation type="submission" date="2024-01" db="EMBL/GenBank/DDBJ databases">
        <authorList>
            <person name="Allen C."/>
            <person name="Tagirdzhanova G."/>
        </authorList>
    </citation>
    <scope>NUCLEOTIDE SEQUENCE [LARGE SCALE GENOMIC DNA]</scope>
</reference>
<feature type="transmembrane region" description="Helical" evidence="7">
    <location>
        <begin position="217"/>
        <end position="238"/>
    </location>
</feature>
<dbReference type="EMBL" id="CAWUHB010000015">
    <property type="protein sequence ID" value="CAK7218541.1"/>
    <property type="molecule type" value="Genomic_DNA"/>
</dbReference>
<comment type="similarity">
    <text evidence="5">Belongs to the SAT4 family.</text>
</comment>
<protein>
    <recommendedName>
        <fullName evidence="8">Rhodopsin domain-containing protein</fullName>
    </recommendedName>
</protein>